<dbReference type="Pfam" id="PF00078">
    <property type="entry name" value="RVT_1"/>
    <property type="match status" value="1"/>
</dbReference>
<feature type="non-terminal residue" evidence="2">
    <location>
        <position position="95"/>
    </location>
</feature>
<name>A0A087TGK0_STEMI</name>
<keyword evidence="3" id="KW-1185">Reference proteome</keyword>
<evidence type="ECO:0000313" key="3">
    <source>
        <dbReference type="Proteomes" id="UP000054359"/>
    </source>
</evidence>
<dbReference type="OMA" id="SEINPIH"/>
<keyword evidence="2" id="KW-0808">Transferase</keyword>
<keyword evidence="2" id="KW-0548">Nucleotidyltransferase</keyword>
<sequence>MISYLEDRTFQVRCGDALSTHKNIHRGLPQGSVISPANVNLCASDMPKPQNAKILKYADDTGLTFVSTGVAIPRYPSPSGDHLLDETGVTILEPQ</sequence>
<dbReference type="AlphaFoldDB" id="A0A087TGK0"/>
<dbReference type="InterPro" id="IPR000477">
    <property type="entry name" value="RT_dom"/>
</dbReference>
<gene>
    <name evidence="2" type="ORF">X975_26230</name>
</gene>
<evidence type="ECO:0000313" key="2">
    <source>
        <dbReference type="EMBL" id="KFM64239.1"/>
    </source>
</evidence>
<reference evidence="2 3" key="1">
    <citation type="submission" date="2013-11" db="EMBL/GenBank/DDBJ databases">
        <title>Genome sequencing of Stegodyphus mimosarum.</title>
        <authorList>
            <person name="Bechsgaard J."/>
        </authorList>
    </citation>
    <scope>NUCLEOTIDE SEQUENCE [LARGE SCALE GENOMIC DNA]</scope>
</reference>
<keyword evidence="2" id="KW-0695">RNA-directed DNA polymerase</keyword>
<proteinExistence type="predicted"/>
<dbReference type="OrthoDB" id="6628643at2759"/>
<dbReference type="GO" id="GO:0003964">
    <property type="term" value="F:RNA-directed DNA polymerase activity"/>
    <property type="evidence" value="ECO:0007669"/>
    <property type="project" value="UniProtKB-KW"/>
</dbReference>
<organism evidence="2 3">
    <name type="scientific">Stegodyphus mimosarum</name>
    <name type="common">African social velvet spider</name>
    <dbReference type="NCBI Taxonomy" id="407821"/>
    <lineage>
        <taxon>Eukaryota</taxon>
        <taxon>Metazoa</taxon>
        <taxon>Ecdysozoa</taxon>
        <taxon>Arthropoda</taxon>
        <taxon>Chelicerata</taxon>
        <taxon>Arachnida</taxon>
        <taxon>Araneae</taxon>
        <taxon>Araneomorphae</taxon>
        <taxon>Entelegynae</taxon>
        <taxon>Eresoidea</taxon>
        <taxon>Eresidae</taxon>
        <taxon>Stegodyphus</taxon>
    </lineage>
</organism>
<feature type="domain" description="Reverse transcriptase" evidence="1">
    <location>
        <begin position="1"/>
        <end position="95"/>
    </location>
</feature>
<accession>A0A087TGK0</accession>
<protein>
    <submittedName>
        <fullName evidence="2">Putative RNA-directed DNA polymerase from transposon X-element</fullName>
    </submittedName>
</protein>
<dbReference type="Proteomes" id="UP000054359">
    <property type="component" value="Unassembled WGS sequence"/>
</dbReference>
<dbReference type="EMBL" id="KK115134">
    <property type="protein sequence ID" value="KFM64239.1"/>
    <property type="molecule type" value="Genomic_DNA"/>
</dbReference>
<dbReference type="PROSITE" id="PS50878">
    <property type="entry name" value="RT_POL"/>
    <property type="match status" value="1"/>
</dbReference>
<evidence type="ECO:0000259" key="1">
    <source>
        <dbReference type="PROSITE" id="PS50878"/>
    </source>
</evidence>